<sequence length="221" mass="24605">MASSAYLLSSLLLTTIVLLFAISGADGEYEKSGNCIDSECPAYTVIHSQKEFEIRKYNTSKWMATKPIMSKSYKKATDIGFQKLFSYIEGNNTEGTKVEMTAPVLVDISNMTGPFCNSSFVMSFYLPKKNQANPPGSNLVSPVMWPSMKYSHVAIRRFGGMMEDNSIIAKEAAMLMNSLKGSEWEEAVMTAMKARKNGYSVAGYNSPFEIVGRINEIFFMF</sequence>
<organism evidence="3 4">
    <name type="scientific">Zostera marina</name>
    <name type="common">Eelgrass</name>
    <dbReference type="NCBI Taxonomy" id="29655"/>
    <lineage>
        <taxon>Eukaryota</taxon>
        <taxon>Viridiplantae</taxon>
        <taxon>Streptophyta</taxon>
        <taxon>Embryophyta</taxon>
        <taxon>Tracheophyta</taxon>
        <taxon>Spermatophyta</taxon>
        <taxon>Magnoliopsida</taxon>
        <taxon>Liliopsida</taxon>
        <taxon>Zosteraceae</taxon>
        <taxon>Zostera</taxon>
    </lineage>
</organism>
<proteinExistence type="inferred from homology"/>
<comment type="similarity">
    <text evidence="1">Belongs to the HEBP family.</text>
</comment>
<dbReference type="SUPFAM" id="SSF55136">
    <property type="entry name" value="Probable bacterial effector-binding domain"/>
    <property type="match status" value="1"/>
</dbReference>
<gene>
    <name evidence="3" type="ORF">ZOSMA_27G00200</name>
</gene>
<dbReference type="Pfam" id="PF04832">
    <property type="entry name" value="SOUL"/>
    <property type="match status" value="1"/>
</dbReference>
<keyword evidence="4" id="KW-1185">Reference proteome</keyword>
<keyword evidence="2" id="KW-0732">Signal</keyword>
<dbReference type="AlphaFoldDB" id="A0A0K9PD26"/>
<feature type="signal peptide" evidence="2">
    <location>
        <begin position="1"/>
        <end position="27"/>
    </location>
</feature>
<dbReference type="Gene3D" id="3.20.80.10">
    <property type="entry name" value="Regulatory factor, effector binding domain"/>
    <property type="match status" value="1"/>
</dbReference>
<dbReference type="InterPro" id="IPR006917">
    <property type="entry name" value="SOUL_heme-bd"/>
</dbReference>
<evidence type="ECO:0000313" key="4">
    <source>
        <dbReference type="Proteomes" id="UP000036987"/>
    </source>
</evidence>
<evidence type="ECO:0000256" key="1">
    <source>
        <dbReference type="ARBA" id="ARBA00009817"/>
    </source>
</evidence>
<protein>
    <submittedName>
        <fullName evidence="3">Heme-binding protein 2</fullName>
    </submittedName>
</protein>
<accession>A0A0K9PD26</accession>
<dbReference type="OrthoDB" id="6424451at2759"/>
<reference evidence="4" key="1">
    <citation type="journal article" date="2016" name="Nature">
        <title>The genome of the seagrass Zostera marina reveals angiosperm adaptation to the sea.</title>
        <authorList>
            <person name="Olsen J.L."/>
            <person name="Rouze P."/>
            <person name="Verhelst B."/>
            <person name="Lin Y.-C."/>
            <person name="Bayer T."/>
            <person name="Collen J."/>
            <person name="Dattolo E."/>
            <person name="De Paoli E."/>
            <person name="Dittami S."/>
            <person name="Maumus F."/>
            <person name="Michel G."/>
            <person name="Kersting A."/>
            <person name="Lauritano C."/>
            <person name="Lohaus R."/>
            <person name="Toepel M."/>
            <person name="Tonon T."/>
            <person name="Vanneste K."/>
            <person name="Amirebrahimi M."/>
            <person name="Brakel J."/>
            <person name="Bostroem C."/>
            <person name="Chovatia M."/>
            <person name="Grimwood J."/>
            <person name="Jenkins J.W."/>
            <person name="Jueterbock A."/>
            <person name="Mraz A."/>
            <person name="Stam W.T."/>
            <person name="Tice H."/>
            <person name="Bornberg-Bauer E."/>
            <person name="Green P.J."/>
            <person name="Pearson G.A."/>
            <person name="Procaccini G."/>
            <person name="Duarte C.M."/>
            <person name="Schmutz J."/>
            <person name="Reusch T.B.H."/>
            <person name="Van de Peer Y."/>
        </authorList>
    </citation>
    <scope>NUCLEOTIDE SEQUENCE [LARGE SCALE GENOMIC DNA]</scope>
    <source>
        <strain evidence="4">cv. Finnish</strain>
    </source>
</reference>
<dbReference type="PANTHER" id="PTHR11220:SF59">
    <property type="entry name" value="HEME-BINDING PROTEIN 2-LIKE"/>
    <property type="match status" value="1"/>
</dbReference>
<feature type="chain" id="PRO_5005527604" evidence="2">
    <location>
        <begin position="28"/>
        <end position="221"/>
    </location>
</feature>
<dbReference type="Proteomes" id="UP000036987">
    <property type="component" value="Unassembled WGS sequence"/>
</dbReference>
<evidence type="ECO:0000256" key="2">
    <source>
        <dbReference type="SAM" id="SignalP"/>
    </source>
</evidence>
<comment type="caution">
    <text evidence="3">The sequence shown here is derived from an EMBL/GenBank/DDBJ whole genome shotgun (WGS) entry which is preliminary data.</text>
</comment>
<dbReference type="PANTHER" id="PTHR11220">
    <property type="entry name" value="HEME-BINDING PROTEIN-RELATED"/>
    <property type="match status" value="1"/>
</dbReference>
<dbReference type="FunFam" id="3.20.80.10:FF:000002">
    <property type="entry name" value="Heme-binding protein 2"/>
    <property type="match status" value="1"/>
</dbReference>
<dbReference type="OMA" id="HCEVWYV"/>
<evidence type="ECO:0000313" key="3">
    <source>
        <dbReference type="EMBL" id="KMZ66973.1"/>
    </source>
</evidence>
<dbReference type="EMBL" id="LFYR01000932">
    <property type="protein sequence ID" value="KMZ66973.1"/>
    <property type="molecule type" value="Genomic_DNA"/>
</dbReference>
<name>A0A0K9PD26_ZOSMR</name>
<dbReference type="InterPro" id="IPR011256">
    <property type="entry name" value="Reg_factor_effector_dom_sf"/>
</dbReference>